<proteinExistence type="predicted"/>
<feature type="domain" description="C2" evidence="2">
    <location>
        <begin position="1"/>
        <end position="112"/>
    </location>
</feature>
<evidence type="ECO:0000313" key="4">
    <source>
        <dbReference type="Proteomes" id="UP000187209"/>
    </source>
</evidence>
<dbReference type="EMBL" id="MPUH01000410">
    <property type="protein sequence ID" value="OMJ80742.1"/>
    <property type="molecule type" value="Genomic_DNA"/>
</dbReference>
<dbReference type="OrthoDB" id="326927at2759"/>
<dbReference type="Gene3D" id="2.60.40.150">
    <property type="entry name" value="C2 domain"/>
    <property type="match status" value="1"/>
</dbReference>
<keyword evidence="1" id="KW-0175">Coiled coil</keyword>
<keyword evidence="4" id="KW-1185">Reference proteome</keyword>
<accession>A0A1R2BV89</accession>
<dbReference type="PROSITE" id="PS50004">
    <property type="entry name" value="C2"/>
    <property type="match status" value="1"/>
</dbReference>
<dbReference type="InterPro" id="IPR035892">
    <property type="entry name" value="C2_domain_sf"/>
</dbReference>
<protein>
    <recommendedName>
        <fullName evidence="2">C2 domain-containing protein</fullName>
    </recommendedName>
</protein>
<dbReference type="InterPro" id="IPR000008">
    <property type="entry name" value="C2_dom"/>
</dbReference>
<dbReference type="AlphaFoldDB" id="A0A1R2BV89"/>
<sequence>MTHPADLYPCIVLRLKIFDGILERNVAKFGSMSPYLEVQWNNEKWYSKIASNNHLTPIWNEYHIFESSDPSPLTIKVLHNSLIFTSQEIGFCIISVDELFKGKINETLELLYESKTIGYIRISANMYEEKRSELSTHNTSYAANDLKEEYAKKLYELELEKEELEFYKRKYKKKLEKLNQEKRGYKNKVTEFVRKTTPNHTEEGSDDNTESNINHYILYSQPDEIIKEECYDENNRNIFKDDKEISLHLKNQLTFDMTRIKCEGFRNIRKKGFTQTCGKINEMCLCLEGKKKIQDDERMANKKNISLFSLQSIKEWEDGKEDKRKCLERKDDENDKELLELRYEGFNQFVSPQRDTVHKSTDYDRNARLQDN</sequence>
<reference evidence="3 4" key="1">
    <citation type="submission" date="2016-11" db="EMBL/GenBank/DDBJ databases">
        <title>The macronuclear genome of Stentor coeruleus: a giant cell with tiny introns.</title>
        <authorList>
            <person name="Slabodnick M."/>
            <person name="Ruby J.G."/>
            <person name="Reiff S.B."/>
            <person name="Swart E.C."/>
            <person name="Gosai S."/>
            <person name="Prabakaran S."/>
            <person name="Witkowska E."/>
            <person name="Larue G.E."/>
            <person name="Fisher S."/>
            <person name="Freeman R.M."/>
            <person name="Gunawardena J."/>
            <person name="Chu W."/>
            <person name="Stover N.A."/>
            <person name="Gregory B.D."/>
            <person name="Nowacki M."/>
            <person name="Derisi J."/>
            <person name="Roy S.W."/>
            <person name="Marshall W.F."/>
            <person name="Sood P."/>
        </authorList>
    </citation>
    <scope>NUCLEOTIDE SEQUENCE [LARGE SCALE GENOMIC DNA]</scope>
    <source>
        <strain evidence="3">WM001</strain>
    </source>
</reference>
<comment type="caution">
    <text evidence="3">The sequence shown here is derived from an EMBL/GenBank/DDBJ whole genome shotgun (WGS) entry which is preliminary data.</text>
</comment>
<dbReference type="Pfam" id="PF00168">
    <property type="entry name" value="C2"/>
    <property type="match status" value="1"/>
</dbReference>
<dbReference type="Proteomes" id="UP000187209">
    <property type="component" value="Unassembled WGS sequence"/>
</dbReference>
<gene>
    <name evidence="3" type="ORF">SteCoe_18949</name>
</gene>
<name>A0A1R2BV89_9CILI</name>
<dbReference type="SMART" id="SM00239">
    <property type="entry name" value="C2"/>
    <property type="match status" value="1"/>
</dbReference>
<evidence type="ECO:0000256" key="1">
    <source>
        <dbReference type="SAM" id="Coils"/>
    </source>
</evidence>
<evidence type="ECO:0000259" key="2">
    <source>
        <dbReference type="PROSITE" id="PS50004"/>
    </source>
</evidence>
<evidence type="ECO:0000313" key="3">
    <source>
        <dbReference type="EMBL" id="OMJ80742.1"/>
    </source>
</evidence>
<dbReference type="CDD" id="cd00030">
    <property type="entry name" value="C2"/>
    <property type="match status" value="1"/>
</dbReference>
<organism evidence="3 4">
    <name type="scientific">Stentor coeruleus</name>
    <dbReference type="NCBI Taxonomy" id="5963"/>
    <lineage>
        <taxon>Eukaryota</taxon>
        <taxon>Sar</taxon>
        <taxon>Alveolata</taxon>
        <taxon>Ciliophora</taxon>
        <taxon>Postciliodesmatophora</taxon>
        <taxon>Heterotrichea</taxon>
        <taxon>Heterotrichida</taxon>
        <taxon>Stentoridae</taxon>
        <taxon>Stentor</taxon>
    </lineage>
</organism>
<feature type="coiled-coil region" evidence="1">
    <location>
        <begin position="143"/>
        <end position="195"/>
    </location>
</feature>
<dbReference type="SUPFAM" id="SSF49562">
    <property type="entry name" value="C2 domain (Calcium/lipid-binding domain, CaLB)"/>
    <property type="match status" value="1"/>
</dbReference>